<sequence precursor="true">MSKLSVLSTTLIVPALTLLSVNATQAATVSGSSFVSSLYISPENTGGTFERENYRTGFLGQTTTGDRNDGDIYQSNGIQNSFQDVGLNETFLLGTINYTNGEATIEGTTPDTIRNVIVTRLNGSYIQFQLDLNVQDGGPARLFIDPANPDVAQVLGSDTYSLTDNTVNPDFVYNFNGIDTTLQLVGLGRSFDNINESFETGTPGSSGSFNIYGQLIDYDQFLAAQNPEVTAIAVPTPSAAALGLLALAPVFLRRKQLG</sequence>
<keyword evidence="1" id="KW-0812">Transmembrane</keyword>
<dbReference type="AlphaFoldDB" id="A0A517YWC5"/>
<dbReference type="Proteomes" id="UP000317369">
    <property type="component" value="Chromosome"/>
</dbReference>
<reference evidence="3 4" key="1">
    <citation type="submission" date="2019-02" db="EMBL/GenBank/DDBJ databases">
        <title>Deep-cultivation of Planctomycetes and their phenomic and genomic characterization uncovers novel biology.</title>
        <authorList>
            <person name="Wiegand S."/>
            <person name="Jogler M."/>
            <person name="Boedeker C."/>
            <person name="Pinto D."/>
            <person name="Vollmers J."/>
            <person name="Rivas-Marin E."/>
            <person name="Kohn T."/>
            <person name="Peeters S.H."/>
            <person name="Heuer A."/>
            <person name="Rast P."/>
            <person name="Oberbeckmann S."/>
            <person name="Bunk B."/>
            <person name="Jeske O."/>
            <person name="Meyerdierks A."/>
            <person name="Storesund J.E."/>
            <person name="Kallscheuer N."/>
            <person name="Luecker S."/>
            <person name="Lage O.M."/>
            <person name="Pohl T."/>
            <person name="Merkel B.J."/>
            <person name="Hornburger P."/>
            <person name="Mueller R.-W."/>
            <person name="Bruemmer F."/>
            <person name="Labrenz M."/>
            <person name="Spormann A.M."/>
            <person name="Op den Camp H."/>
            <person name="Overmann J."/>
            <person name="Amann R."/>
            <person name="Jetten M.S.M."/>
            <person name="Mascher T."/>
            <person name="Medema M.H."/>
            <person name="Devos D.P."/>
            <person name="Kaster A.-K."/>
            <person name="Ovreas L."/>
            <person name="Rohde M."/>
            <person name="Galperin M.Y."/>
            <person name="Jogler C."/>
        </authorList>
    </citation>
    <scope>NUCLEOTIDE SEQUENCE [LARGE SCALE GENOMIC DNA]</scope>
    <source>
        <strain evidence="3 4">KS4</strain>
    </source>
</reference>
<accession>A0A517YWC5</accession>
<evidence type="ECO:0000256" key="2">
    <source>
        <dbReference type="SAM" id="SignalP"/>
    </source>
</evidence>
<keyword evidence="1" id="KW-1133">Transmembrane helix</keyword>
<feature type="signal peptide" evidence="2">
    <location>
        <begin position="1"/>
        <end position="26"/>
    </location>
</feature>
<evidence type="ECO:0000256" key="1">
    <source>
        <dbReference type="SAM" id="Phobius"/>
    </source>
</evidence>
<evidence type="ECO:0000313" key="3">
    <source>
        <dbReference type="EMBL" id="QDU34528.1"/>
    </source>
</evidence>
<evidence type="ECO:0008006" key="5">
    <source>
        <dbReference type="Google" id="ProtNLM"/>
    </source>
</evidence>
<proteinExistence type="predicted"/>
<keyword evidence="2" id="KW-0732">Signal</keyword>
<feature type="transmembrane region" description="Helical" evidence="1">
    <location>
        <begin position="232"/>
        <end position="252"/>
    </location>
</feature>
<dbReference type="RefSeq" id="WP_145078483.1">
    <property type="nucleotide sequence ID" value="NZ_CP036425.1"/>
</dbReference>
<gene>
    <name evidence="3" type="ORF">KS4_25980</name>
</gene>
<organism evidence="3 4">
    <name type="scientific">Poriferisphaera corsica</name>
    <dbReference type="NCBI Taxonomy" id="2528020"/>
    <lineage>
        <taxon>Bacteria</taxon>
        <taxon>Pseudomonadati</taxon>
        <taxon>Planctomycetota</taxon>
        <taxon>Phycisphaerae</taxon>
        <taxon>Phycisphaerales</taxon>
        <taxon>Phycisphaeraceae</taxon>
        <taxon>Poriferisphaera</taxon>
    </lineage>
</organism>
<dbReference type="EMBL" id="CP036425">
    <property type="protein sequence ID" value="QDU34528.1"/>
    <property type="molecule type" value="Genomic_DNA"/>
</dbReference>
<keyword evidence="4" id="KW-1185">Reference proteome</keyword>
<protein>
    <recommendedName>
        <fullName evidence="5">PEP-CTERM sorting domain-containing protein</fullName>
    </recommendedName>
</protein>
<keyword evidence="1" id="KW-0472">Membrane</keyword>
<feature type="chain" id="PRO_5022037156" description="PEP-CTERM sorting domain-containing protein" evidence="2">
    <location>
        <begin position="27"/>
        <end position="258"/>
    </location>
</feature>
<evidence type="ECO:0000313" key="4">
    <source>
        <dbReference type="Proteomes" id="UP000317369"/>
    </source>
</evidence>
<name>A0A517YWC5_9BACT</name>
<dbReference type="KEGG" id="pcor:KS4_25980"/>